<feature type="signal peptide" evidence="2">
    <location>
        <begin position="1"/>
        <end position="29"/>
    </location>
</feature>
<dbReference type="InterPro" id="IPR040283">
    <property type="entry name" value="DDB_G0292058-like"/>
</dbReference>
<accession>A0A2N9G0A0</accession>
<reference evidence="3" key="1">
    <citation type="submission" date="2018-02" db="EMBL/GenBank/DDBJ databases">
        <authorList>
            <person name="Cohen D.B."/>
            <person name="Kent A.D."/>
        </authorList>
    </citation>
    <scope>NUCLEOTIDE SEQUENCE</scope>
</reference>
<dbReference type="PANTHER" id="PTHR31414:SF19">
    <property type="entry name" value="TRANSMEMBRANE PROTEIN"/>
    <property type="match status" value="1"/>
</dbReference>
<feature type="transmembrane region" description="Helical" evidence="1">
    <location>
        <begin position="112"/>
        <end position="132"/>
    </location>
</feature>
<feature type="chain" id="PRO_5014731373" evidence="2">
    <location>
        <begin position="30"/>
        <end position="244"/>
    </location>
</feature>
<keyword evidence="1" id="KW-1133">Transmembrane helix</keyword>
<protein>
    <submittedName>
        <fullName evidence="3">Uncharacterized protein</fullName>
    </submittedName>
</protein>
<evidence type="ECO:0000256" key="2">
    <source>
        <dbReference type="SAM" id="SignalP"/>
    </source>
</evidence>
<name>A0A2N9G0A0_FAGSY</name>
<keyword evidence="2" id="KW-0732">Signal</keyword>
<proteinExistence type="predicted"/>
<keyword evidence="1" id="KW-0812">Transmembrane</keyword>
<dbReference type="GO" id="GO:0016020">
    <property type="term" value="C:membrane"/>
    <property type="evidence" value="ECO:0007669"/>
    <property type="project" value="TreeGrafter"/>
</dbReference>
<keyword evidence="1" id="KW-0472">Membrane</keyword>
<dbReference type="PANTHER" id="PTHR31414">
    <property type="entry name" value="TRANSMEMBRANE PROTEIN DDB_G0292058"/>
    <property type="match status" value="1"/>
</dbReference>
<gene>
    <name evidence="3" type="ORF">FSB_LOCUS20662</name>
</gene>
<organism evidence="3">
    <name type="scientific">Fagus sylvatica</name>
    <name type="common">Beechnut</name>
    <dbReference type="NCBI Taxonomy" id="28930"/>
    <lineage>
        <taxon>Eukaryota</taxon>
        <taxon>Viridiplantae</taxon>
        <taxon>Streptophyta</taxon>
        <taxon>Embryophyta</taxon>
        <taxon>Tracheophyta</taxon>
        <taxon>Spermatophyta</taxon>
        <taxon>Magnoliopsida</taxon>
        <taxon>eudicotyledons</taxon>
        <taxon>Gunneridae</taxon>
        <taxon>Pentapetalae</taxon>
        <taxon>rosids</taxon>
        <taxon>fabids</taxon>
        <taxon>Fagales</taxon>
        <taxon>Fagaceae</taxon>
        <taxon>Fagus</taxon>
    </lineage>
</organism>
<evidence type="ECO:0000256" key="1">
    <source>
        <dbReference type="SAM" id="Phobius"/>
    </source>
</evidence>
<feature type="transmembrane region" description="Helical" evidence="1">
    <location>
        <begin position="71"/>
        <end position="92"/>
    </location>
</feature>
<dbReference type="AlphaFoldDB" id="A0A2N9G0A0"/>
<dbReference type="EMBL" id="OIVN01001335">
    <property type="protein sequence ID" value="SPC92780.1"/>
    <property type="molecule type" value="Genomic_DNA"/>
</dbReference>
<sequence>MSNPNGFLLPFVVFLVSTSLFSPKWIVSAAGSPAEEPNFKRPDPLRHLHYYNGGYDVKNKHYWASAAFTGVHGYAIAGVWLLCGLAFGIFVAVKNPSSSSWPFMKYLDHHHFLMFLLVLLFTFLAISAPEWFGGSDHGNRDSGGSTKGWRERVASSFVLAANQSTLRRTEKIKRTILTIGGDVRETIQKIIKAMTEMQSLLLPYDPSISMSLNMTIHRLGRESHVIRRSVDKNGHSIDQAIHTS</sequence>
<evidence type="ECO:0000313" key="3">
    <source>
        <dbReference type="EMBL" id="SPC92780.1"/>
    </source>
</evidence>